<organism evidence="2 3">
    <name type="scientific">Helicobacter cinaedi</name>
    <dbReference type="NCBI Taxonomy" id="213"/>
    <lineage>
        <taxon>Bacteria</taxon>
        <taxon>Pseudomonadati</taxon>
        <taxon>Campylobacterota</taxon>
        <taxon>Epsilonproteobacteria</taxon>
        <taxon>Campylobacterales</taxon>
        <taxon>Helicobacteraceae</taxon>
        <taxon>Helicobacter</taxon>
    </lineage>
</organism>
<evidence type="ECO:0000313" key="3">
    <source>
        <dbReference type="Proteomes" id="UP000255335"/>
    </source>
</evidence>
<dbReference type="AlphaFoldDB" id="A0A377JNP9"/>
<accession>A0A377JNP9</accession>
<evidence type="ECO:0008006" key="4">
    <source>
        <dbReference type="Google" id="ProtNLM"/>
    </source>
</evidence>
<evidence type="ECO:0000313" key="2">
    <source>
        <dbReference type="EMBL" id="STP09297.1"/>
    </source>
</evidence>
<name>A0A377JNP9_9HELI</name>
<dbReference type="RefSeq" id="WP_115026021.1">
    <property type="nucleotide sequence ID" value="NZ_UGHZ01000001.1"/>
</dbReference>
<reference evidence="2 3" key="1">
    <citation type="submission" date="2018-06" db="EMBL/GenBank/DDBJ databases">
        <authorList>
            <consortium name="Pathogen Informatics"/>
            <person name="Doyle S."/>
        </authorList>
    </citation>
    <scope>NUCLEOTIDE SEQUENCE [LARGE SCALE GENOMIC DNA]</scope>
    <source>
        <strain evidence="2 3">NCTC12221</strain>
    </source>
</reference>
<proteinExistence type="predicted"/>
<evidence type="ECO:0000256" key="1">
    <source>
        <dbReference type="SAM" id="SignalP"/>
    </source>
</evidence>
<dbReference type="EMBL" id="UGHZ01000001">
    <property type="protein sequence ID" value="STP09297.1"/>
    <property type="molecule type" value="Genomic_DNA"/>
</dbReference>
<sequence length="295" mass="34353">MTRFYFCALLMLCAISYTLGAGIDVNPDKRGWHIELKRLSTNLSSTTIQGQDEYVKFSDSRIKGDSQLIAQGYFDLGLDFYAPRYVVFNSTLAEYGRTILVRDDERISNTTLDRILITTDYTHRIWYVPTFAGGFEIGPFLKANYQTGFENRRQITRLNAGVKLFDGVYIKDLHFNAFGEKDFSLKTESENYGWEGGIKLEYKFNKDSKFYYFTNFRHYLYSSAPQEYNPLYQLEIEVRLDTKFYKRLAIAPFVKYYTLQGRNIPTKGDNLLLGFSFSFGHIFLDATKKQELTPM</sequence>
<feature type="chain" id="PRO_5017020255" description="DUF481 domain-containing protein" evidence="1">
    <location>
        <begin position="22"/>
        <end position="295"/>
    </location>
</feature>
<protein>
    <recommendedName>
        <fullName evidence="4">DUF481 domain-containing protein</fullName>
    </recommendedName>
</protein>
<keyword evidence="1" id="KW-0732">Signal</keyword>
<dbReference type="Proteomes" id="UP000255335">
    <property type="component" value="Unassembled WGS sequence"/>
</dbReference>
<gene>
    <name evidence="2" type="ORF">NCTC12221_00737</name>
</gene>
<feature type="signal peptide" evidence="1">
    <location>
        <begin position="1"/>
        <end position="21"/>
    </location>
</feature>